<feature type="region of interest" description="Disordered" evidence="9">
    <location>
        <begin position="255"/>
        <end position="281"/>
    </location>
</feature>
<reference evidence="12 14" key="1">
    <citation type="submission" date="2017-02" db="EMBL/GenBank/DDBJ databases">
        <title>Draft genome sequence of Moraxella caviae CCUG 355 type strain.</title>
        <authorList>
            <person name="Engstrom-Jakobsson H."/>
            <person name="Salva-Serra F."/>
            <person name="Thorell K."/>
            <person name="Gonzales-Siles L."/>
            <person name="Karlsson R."/>
            <person name="Boulund F."/>
            <person name="Engstrand L."/>
            <person name="Moore E."/>
        </authorList>
    </citation>
    <scope>NUCLEOTIDE SEQUENCE [LARGE SCALE GENOMIC DNA]</scope>
    <source>
        <strain evidence="12 14">CCUG 355</strain>
    </source>
</reference>
<sequence>MTEPAVNDNKQAMAALKQHGEKIVWAIVAVLLAYFAWQFYQKNYAKIDTVAADAYTLIAERNDALMLGEQNPDLDAAAKEALAKEEQSLLADIDKLVAEHGDTVYAWQALMIKARHLSEHGDYAAAIDTVKQAQGIDLDDEGLAAIANVRLAQLLLANGDVDGALNTANTVLPQAFEASRQEVLGDVYVAKNELDNAKAAYESAWKVLSERGENRALLSLKMQALGMDVTPIETAQVVAEPMAVNADDIAALQTAEAQGAQAEEPAQDAGSDTESDTVSQP</sequence>
<dbReference type="SUPFAM" id="SSF48452">
    <property type="entry name" value="TPR-like"/>
    <property type="match status" value="1"/>
</dbReference>
<evidence type="ECO:0000256" key="10">
    <source>
        <dbReference type="SAM" id="Phobius"/>
    </source>
</evidence>
<evidence type="ECO:0000256" key="2">
    <source>
        <dbReference type="ARBA" id="ARBA00022475"/>
    </source>
</evidence>
<reference evidence="13 15" key="2">
    <citation type="submission" date="2018-06" db="EMBL/GenBank/DDBJ databases">
        <authorList>
            <consortium name="Pathogen Informatics"/>
            <person name="Doyle S."/>
        </authorList>
    </citation>
    <scope>NUCLEOTIDE SEQUENCE [LARGE SCALE GENOMIC DNA]</scope>
    <source>
        <strain evidence="13 15">NCTC10293</strain>
    </source>
</reference>
<evidence type="ECO:0000313" key="15">
    <source>
        <dbReference type="Proteomes" id="UP000255279"/>
    </source>
</evidence>
<evidence type="ECO:0000256" key="6">
    <source>
        <dbReference type="ARBA" id="ARBA00023186"/>
    </source>
</evidence>
<dbReference type="RefSeq" id="WP_078276110.1">
    <property type="nucleotide sequence ID" value="NZ_CAACXO010000047.1"/>
</dbReference>
<dbReference type="EMBL" id="MUXU01000023">
    <property type="protein sequence ID" value="OOR91205.1"/>
    <property type="molecule type" value="Genomic_DNA"/>
</dbReference>
<comment type="similarity">
    <text evidence="7">Belongs to the YfgM family.</text>
</comment>
<dbReference type="InterPro" id="IPR026039">
    <property type="entry name" value="YfgM"/>
</dbReference>
<keyword evidence="5 10" id="KW-0472">Membrane</keyword>
<dbReference type="STRING" id="34060.B0181_03535"/>
<evidence type="ECO:0000313" key="14">
    <source>
        <dbReference type="Proteomes" id="UP000190435"/>
    </source>
</evidence>
<comment type="subcellular location">
    <subcellularLocation>
        <location evidence="1">Cell membrane</location>
        <topology evidence="1">Single-pass type II membrane protein</topology>
    </subcellularLocation>
</comment>
<evidence type="ECO:0000259" key="11">
    <source>
        <dbReference type="Pfam" id="PF09976"/>
    </source>
</evidence>
<evidence type="ECO:0000313" key="12">
    <source>
        <dbReference type="EMBL" id="OOR91205.1"/>
    </source>
</evidence>
<feature type="domain" description="Ancillary SecYEG translocon subunit/Cell division coordinator CpoB TPR" evidence="11">
    <location>
        <begin position="17"/>
        <end position="226"/>
    </location>
</feature>
<feature type="transmembrane region" description="Helical" evidence="10">
    <location>
        <begin position="23"/>
        <end position="40"/>
    </location>
</feature>
<protein>
    <recommendedName>
        <fullName evidence="8">Ancillary SecYEG translocon subunit</fullName>
    </recommendedName>
</protein>
<evidence type="ECO:0000256" key="9">
    <source>
        <dbReference type="SAM" id="MobiDB-lite"/>
    </source>
</evidence>
<evidence type="ECO:0000256" key="1">
    <source>
        <dbReference type="ARBA" id="ARBA00004401"/>
    </source>
</evidence>
<name>A0A1T0A650_9GAMM</name>
<dbReference type="Proteomes" id="UP000255279">
    <property type="component" value="Unassembled WGS sequence"/>
</dbReference>
<dbReference type="OrthoDB" id="9789675at2"/>
<dbReference type="Proteomes" id="UP000190435">
    <property type="component" value="Unassembled WGS sequence"/>
</dbReference>
<evidence type="ECO:0000256" key="4">
    <source>
        <dbReference type="ARBA" id="ARBA00022989"/>
    </source>
</evidence>
<feature type="compositionally biased region" description="Polar residues" evidence="9">
    <location>
        <begin position="270"/>
        <end position="281"/>
    </location>
</feature>
<proteinExistence type="inferred from homology"/>
<dbReference type="PANTHER" id="PTHR38035">
    <property type="entry name" value="UPF0070 PROTEIN YFGM"/>
    <property type="match status" value="1"/>
</dbReference>
<dbReference type="GO" id="GO:0044877">
    <property type="term" value="F:protein-containing complex binding"/>
    <property type="evidence" value="ECO:0007669"/>
    <property type="project" value="InterPro"/>
</dbReference>
<dbReference type="GO" id="GO:0005886">
    <property type="term" value="C:plasma membrane"/>
    <property type="evidence" value="ECO:0007669"/>
    <property type="project" value="UniProtKB-SubCell"/>
</dbReference>
<keyword evidence="3 10" id="KW-0812">Transmembrane</keyword>
<evidence type="ECO:0000256" key="3">
    <source>
        <dbReference type="ARBA" id="ARBA00022692"/>
    </source>
</evidence>
<keyword evidence="6" id="KW-0143">Chaperone</keyword>
<dbReference type="Gene3D" id="1.25.40.10">
    <property type="entry name" value="Tetratricopeptide repeat domain"/>
    <property type="match status" value="1"/>
</dbReference>
<keyword evidence="4 10" id="KW-1133">Transmembrane helix</keyword>
<gene>
    <name evidence="12" type="ORF">B0181_03535</name>
    <name evidence="13" type="ORF">NCTC10293_01348</name>
</gene>
<dbReference type="Pfam" id="PF09976">
    <property type="entry name" value="TPR_21"/>
    <property type="match status" value="1"/>
</dbReference>
<keyword evidence="14" id="KW-1185">Reference proteome</keyword>
<organism evidence="12 14">
    <name type="scientific">Moraxella caviae</name>
    <dbReference type="NCBI Taxonomy" id="34060"/>
    <lineage>
        <taxon>Bacteria</taxon>
        <taxon>Pseudomonadati</taxon>
        <taxon>Pseudomonadota</taxon>
        <taxon>Gammaproteobacteria</taxon>
        <taxon>Moraxellales</taxon>
        <taxon>Moraxellaceae</taxon>
        <taxon>Moraxella</taxon>
    </lineage>
</organism>
<dbReference type="EMBL" id="UGQE01000004">
    <property type="protein sequence ID" value="STZ13770.1"/>
    <property type="molecule type" value="Genomic_DNA"/>
</dbReference>
<keyword evidence="2" id="KW-1003">Cell membrane</keyword>
<evidence type="ECO:0000256" key="5">
    <source>
        <dbReference type="ARBA" id="ARBA00023136"/>
    </source>
</evidence>
<accession>A0A1T0A650</accession>
<dbReference type="PANTHER" id="PTHR38035:SF1">
    <property type="entry name" value="ANCILLARY SECYEG TRANSLOCON SUBUNIT"/>
    <property type="match status" value="1"/>
</dbReference>
<evidence type="ECO:0000256" key="7">
    <source>
        <dbReference type="ARBA" id="ARBA00024197"/>
    </source>
</evidence>
<evidence type="ECO:0000256" key="8">
    <source>
        <dbReference type="ARBA" id="ARBA00024235"/>
    </source>
</evidence>
<dbReference type="AlphaFoldDB" id="A0A1T0A650"/>
<dbReference type="InterPro" id="IPR018704">
    <property type="entry name" value="SecYEG/CpoB_TPR"/>
</dbReference>
<feature type="compositionally biased region" description="Low complexity" evidence="9">
    <location>
        <begin position="255"/>
        <end position="269"/>
    </location>
</feature>
<dbReference type="InterPro" id="IPR011990">
    <property type="entry name" value="TPR-like_helical_dom_sf"/>
</dbReference>
<evidence type="ECO:0000313" key="13">
    <source>
        <dbReference type="EMBL" id="STZ13770.1"/>
    </source>
</evidence>